<name>A0AAU9JE04_9CILI</name>
<proteinExistence type="predicted"/>
<evidence type="ECO:0000256" key="8">
    <source>
        <dbReference type="ARBA" id="ARBA00023136"/>
    </source>
</evidence>
<evidence type="ECO:0000256" key="9">
    <source>
        <dbReference type="ARBA" id="ARBA00023316"/>
    </source>
</evidence>
<feature type="transmembrane region" description="Helical" evidence="10">
    <location>
        <begin position="577"/>
        <end position="596"/>
    </location>
</feature>
<dbReference type="EMBL" id="CAJZBQ010000036">
    <property type="protein sequence ID" value="CAG9324503.1"/>
    <property type="molecule type" value="Genomic_DNA"/>
</dbReference>
<dbReference type="GO" id="GO:0004100">
    <property type="term" value="F:chitin synthase activity"/>
    <property type="evidence" value="ECO:0007669"/>
    <property type="project" value="UniProtKB-EC"/>
</dbReference>
<feature type="transmembrane region" description="Helical" evidence="10">
    <location>
        <begin position="627"/>
        <end position="644"/>
    </location>
</feature>
<feature type="transmembrane region" description="Helical" evidence="10">
    <location>
        <begin position="546"/>
        <end position="570"/>
    </location>
</feature>
<keyword evidence="8 10" id="KW-0472">Membrane</keyword>
<accession>A0AAU9JE04</accession>
<evidence type="ECO:0000256" key="1">
    <source>
        <dbReference type="ARBA" id="ARBA00004651"/>
    </source>
</evidence>
<evidence type="ECO:0000256" key="10">
    <source>
        <dbReference type="SAM" id="Phobius"/>
    </source>
</evidence>
<dbReference type="InterPro" id="IPR029044">
    <property type="entry name" value="Nucleotide-diphossugar_trans"/>
</dbReference>
<feature type="transmembrane region" description="Helical" evidence="10">
    <location>
        <begin position="445"/>
        <end position="469"/>
    </location>
</feature>
<evidence type="ECO:0000313" key="12">
    <source>
        <dbReference type="Proteomes" id="UP001162131"/>
    </source>
</evidence>
<keyword evidence="7 10" id="KW-1133">Transmembrane helix</keyword>
<keyword evidence="6 10" id="KW-0812">Transmembrane</keyword>
<dbReference type="Proteomes" id="UP001162131">
    <property type="component" value="Unassembled WGS sequence"/>
</dbReference>
<protein>
    <recommendedName>
        <fullName evidence="2">chitin synthase</fullName>
        <ecNumber evidence="2">2.4.1.16</ecNumber>
    </recommendedName>
</protein>
<comment type="caution">
    <text evidence="11">The sequence shown here is derived from an EMBL/GenBank/DDBJ whole genome shotgun (WGS) entry which is preliminary data.</text>
</comment>
<reference evidence="11" key="1">
    <citation type="submission" date="2021-09" db="EMBL/GenBank/DDBJ databases">
        <authorList>
            <consortium name="AG Swart"/>
            <person name="Singh M."/>
            <person name="Singh A."/>
            <person name="Seah K."/>
            <person name="Emmerich C."/>
        </authorList>
    </citation>
    <scope>NUCLEOTIDE SEQUENCE</scope>
    <source>
        <strain evidence="11">ATCC30299</strain>
    </source>
</reference>
<evidence type="ECO:0000256" key="6">
    <source>
        <dbReference type="ARBA" id="ARBA00022692"/>
    </source>
</evidence>
<dbReference type="InterPro" id="IPR004835">
    <property type="entry name" value="Chitin_synth"/>
</dbReference>
<dbReference type="PANTHER" id="PTHR22914">
    <property type="entry name" value="CHITIN SYNTHASE"/>
    <property type="match status" value="1"/>
</dbReference>
<feature type="transmembrane region" description="Helical" evidence="10">
    <location>
        <begin position="519"/>
        <end position="540"/>
    </location>
</feature>
<dbReference type="AlphaFoldDB" id="A0AAU9JE04"/>
<evidence type="ECO:0000256" key="3">
    <source>
        <dbReference type="ARBA" id="ARBA00022475"/>
    </source>
</evidence>
<keyword evidence="9" id="KW-0961">Cell wall biogenesis/degradation</keyword>
<evidence type="ECO:0000256" key="2">
    <source>
        <dbReference type="ARBA" id="ARBA00012543"/>
    </source>
</evidence>
<dbReference type="GO" id="GO:0005886">
    <property type="term" value="C:plasma membrane"/>
    <property type="evidence" value="ECO:0007669"/>
    <property type="project" value="UniProtKB-SubCell"/>
</dbReference>
<keyword evidence="12" id="KW-1185">Reference proteome</keyword>
<keyword evidence="5" id="KW-0808">Transferase</keyword>
<dbReference type="SUPFAM" id="SSF53448">
    <property type="entry name" value="Nucleotide-diphospho-sugar transferases"/>
    <property type="match status" value="1"/>
</dbReference>
<feature type="transmembrane region" description="Helical" evidence="10">
    <location>
        <begin position="656"/>
        <end position="684"/>
    </location>
</feature>
<dbReference type="PANTHER" id="PTHR22914:SF9">
    <property type="entry name" value="CHITIN SYNTHASE 1"/>
    <property type="match status" value="1"/>
</dbReference>
<keyword evidence="3" id="KW-1003">Cell membrane</keyword>
<dbReference type="GO" id="GO:0071555">
    <property type="term" value="P:cell wall organization"/>
    <property type="evidence" value="ECO:0007669"/>
    <property type="project" value="UniProtKB-KW"/>
</dbReference>
<keyword evidence="4" id="KW-0328">Glycosyltransferase</keyword>
<evidence type="ECO:0000313" key="11">
    <source>
        <dbReference type="EMBL" id="CAG9324503.1"/>
    </source>
</evidence>
<evidence type="ECO:0000256" key="7">
    <source>
        <dbReference type="ARBA" id="ARBA00022989"/>
    </source>
</evidence>
<dbReference type="GO" id="GO:0006031">
    <property type="term" value="P:chitin biosynthetic process"/>
    <property type="evidence" value="ECO:0007669"/>
    <property type="project" value="TreeGrafter"/>
</dbReference>
<sequence length="844" mass="97275">MKQEISKINQSSHYPLPQIEGLSAITYRSNEKSIYSGEKPLGYSEEIVYQPLKLLKQIENRYIGAKQVKGLSRCDGLSWVPPDSDFRESIFTDLLYEYSEGGESKCEILMVVAMYNEEVQNFKDTMLGIASNIEDFRKVGLSPEQLCVVVIVDGIKPFMETFKRQRSFFSQFFKEEKIKEFFHVDNVLNCRLPDEQDEDEFAHCFFQKAYFDTSEAPLQLIFCVKQKNRRKLNSHLWFFGGFCEMINPKYCILLDVGTKPLPKSLFYLYEAMKTDDRVAGCCGEIRPMDPNYWKLVVGAQVVEYKFSHIFDKALESVIGYISVLPGAFSAYVWEALQGEPLWEDYFKSLCHPELMDAFHSNIYLAEDRVLCLSLVSKAKHSYILRYVKKSIAETDVPENISVLMAQRRRWINGSWFALIDSIKNARKVFYSGHGRCRKIAIIMQMGYYCINVVFQWFLCASFFLAFAISIRRVFPNETKDSNLAGFGNWLILFYVWLMIVSVSLSLGVKPRRVDDIFKYLAICFGFYMMFITILQLMFLFSHSITYSWVGPLMIVSVSFFAINVVAFWACIPVLKGVIHFVFLSPSYVNIFLVYAMCNIHDCSWGSRPDQLSEEEKNRLEEYEEFRARWTIIWALSNATLAYFFDLIDKQGKQNIYYWAIYAVAFIGLAILACRFIFAMIYLIWENFCYGHLEANQELAPITRPRKRFTRKTANALEINNLDDGSLLPDGNGLGLGKNGLGDYGGAGYLGGHRGSHSGLSDTLKGTASMDKMNDTLFFNDQQDITQVDINADYIKSIRRRKNISIKMLSRMTNIRKYRLRVIENGIDKPTPDEAAILRTELAKA</sequence>
<feature type="transmembrane region" description="Helical" evidence="10">
    <location>
        <begin position="489"/>
        <end position="507"/>
    </location>
</feature>
<dbReference type="SUPFAM" id="SSF81665">
    <property type="entry name" value="Calcium ATPase, transmembrane domain M"/>
    <property type="match status" value="1"/>
</dbReference>
<gene>
    <name evidence="11" type="ORF">BSTOLATCC_MIC36289</name>
</gene>
<dbReference type="EC" id="2.4.1.16" evidence="2"/>
<dbReference type="InterPro" id="IPR023298">
    <property type="entry name" value="ATPase_P-typ_TM_dom_sf"/>
</dbReference>
<organism evidence="11 12">
    <name type="scientific">Blepharisma stoltei</name>
    <dbReference type="NCBI Taxonomy" id="1481888"/>
    <lineage>
        <taxon>Eukaryota</taxon>
        <taxon>Sar</taxon>
        <taxon>Alveolata</taxon>
        <taxon>Ciliophora</taxon>
        <taxon>Postciliodesmatophora</taxon>
        <taxon>Heterotrichea</taxon>
        <taxon>Heterotrichida</taxon>
        <taxon>Blepharismidae</taxon>
        <taxon>Blepharisma</taxon>
    </lineage>
</organism>
<dbReference type="Pfam" id="PF01644">
    <property type="entry name" value="Chitin_synth_1"/>
    <property type="match status" value="1"/>
</dbReference>
<comment type="subcellular location">
    <subcellularLocation>
        <location evidence="1">Cell membrane</location>
        <topology evidence="1">Multi-pass membrane protein</topology>
    </subcellularLocation>
</comment>
<evidence type="ECO:0000256" key="4">
    <source>
        <dbReference type="ARBA" id="ARBA00022676"/>
    </source>
</evidence>
<evidence type="ECO:0000256" key="5">
    <source>
        <dbReference type="ARBA" id="ARBA00022679"/>
    </source>
</evidence>